<dbReference type="InterPro" id="IPR036322">
    <property type="entry name" value="WD40_repeat_dom_sf"/>
</dbReference>
<dbReference type="EMBL" id="RIBY02001956">
    <property type="protein sequence ID" value="KAH9826798.1"/>
    <property type="molecule type" value="Genomic_DNA"/>
</dbReference>
<dbReference type="Proteomes" id="UP001138500">
    <property type="component" value="Unassembled WGS sequence"/>
</dbReference>
<dbReference type="SUPFAM" id="SSF56801">
    <property type="entry name" value="Acetyl-CoA synthetase-like"/>
    <property type="match status" value="1"/>
</dbReference>
<feature type="repeat" description="WD" evidence="1">
    <location>
        <begin position="794"/>
        <end position="837"/>
    </location>
</feature>
<evidence type="ECO:0000313" key="5">
    <source>
        <dbReference type="Proteomes" id="UP001138500"/>
    </source>
</evidence>
<feature type="compositionally biased region" description="Acidic residues" evidence="2">
    <location>
        <begin position="1859"/>
        <end position="1869"/>
    </location>
</feature>
<feature type="region of interest" description="Disordered" evidence="2">
    <location>
        <begin position="1849"/>
        <end position="1883"/>
    </location>
</feature>
<gene>
    <name evidence="4" type="ORF">Tdes44962_MAKER03343</name>
</gene>
<dbReference type="InterPro" id="IPR015943">
    <property type="entry name" value="WD40/YVTN_repeat-like_dom_sf"/>
</dbReference>
<feature type="region of interest" description="Disordered" evidence="2">
    <location>
        <begin position="1058"/>
        <end position="1141"/>
    </location>
</feature>
<feature type="compositionally biased region" description="Polar residues" evidence="2">
    <location>
        <begin position="1066"/>
        <end position="1075"/>
    </location>
</feature>
<comment type="caution">
    <text evidence="4">The sequence shown here is derived from an EMBL/GenBank/DDBJ whole genome shotgun (WGS) entry which is preliminary data.</text>
</comment>
<dbReference type="PROSITE" id="PS50294">
    <property type="entry name" value="WD_REPEATS_REGION"/>
    <property type="match status" value="1"/>
</dbReference>
<feature type="repeat" description="WD" evidence="1">
    <location>
        <begin position="873"/>
        <end position="914"/>
    </location>
</feature>
<feature type="compositionally biased region" description="Gly residues" evidence="2">
    <location>
        <begin position="1849"/>
        <end position="1858"/>
    </location>
</feature>
<dbReference type="InterPro" id="IPR005914">
    <property type="entry name" value="Acac_CoA_synth"/>
</dbReference>
<evidence type="ECO:0000256" key="2">
    <source>
        <dbReference type="SAM" id="MobiDB-lite"/>
    </source>
</evidence>
<dbReference type="PROSITE" id="PS50082">
    <property type="entry name" value="WD_REPEATS_2"/>
    <property type="match status" value="4"/>
</dbReference>
<dbReference type="GO" id="GO:0006629">
    <property type="term" value="P:lipid metabolic process"/>
    <property type="evidence" value="ECO:0007669"/>
    <property type="project" value="InterPro"/>
</dbReference>
<reference evidence="4 5" key="1">
    <citation type="journal article" date="2018" name="IMA Fungus">
        <title>IMA Genome-F 10: Nine draft genome sequences of Claviceps purpurea s.lat., including C. arundinis, C. humidiphila, and C. cf. spartinae, pseudomolecules for the pitch canker pathogen Fusarium circinatum, draft genome of Davidsoniella eucalypti, Grosmannia galeiformis, Quambalaria eucalypti, and Teratosphaeria destructans.</title>
        <authorList>
            <person name="Wingfield B.D."/>
            <person name="Liu M."/>
            <person name="Nguyen H.D."/>
            <person name="Lane F.A."/>
            <person name="Morgan S.W."/>
            <person name="De Vos L."/>
            <person name="Wilken P.M."/>
            <person name="Duong T.A."/>
            <person name="Aylward J."/>
            <person name="Coetzee M.P."/>
            <person name="Dadej K."/>
            <person name="De Beer Z.W."/>
            <person name="Findlay W."/>
            <person name="Havenga M."/>
            <person name="Kolarik M."/>
            <person name="Menzies J.G."/>
            <person name="Naidoo K."/>
            <person name="Pochopski O."/>
            <person name="Shoukouhi P."/>
            <person name="Santana Q.C."/>
            <person name="Seifert K.A."/>
            <person name="Soal N."/>
            <person name="Steenkamp E.T."/>
            <person name="Tatham C.T."/>
            <person name="van der Nest M.A."/>
            <person name="Wingfield M.J."/>
        </authorList>
    </citation>
    <scope>NUCLEOTIDE SEQUENCE [LARGE SCALE GENOMIC DNA]</scope>
    <source>
        <strain evidence="4">CMW44962</strain>
    </source>
</reference>
<evidence type="ECO:0000313" key="4">
    <source>
        <dbReference type="EMBL" id="KAH9826798.1"/>
    </source>
</evidence>
<evidence type="ECO:0000256" key="1">
    <source>
        <dbReference type="PROSITE-ProRule" id="PRU00221"/>
    </source>
</evidence>
<dbReference type="NCBIfam" id="TIGR01217">
    <property type="entry name" value="ac_ac_CoA_syn"/>
    <property type="match status" value="1"/>
</dbReference>
<proteinExistence type="predicted"/>
<feature type="repeat" description="WD" evidence="1">
    <location>
        <begin position="1624"/>
        <end position="1650"/>
    </location>
</feature>
<keyword evidence="5" id="KW-1185">Reference proteome</keyword>
<feature type="domain" description="AMP-dependent synthetase/ligase" evidence="3">
    <location>
        <begin position="103"/>
        <end position="484"/>
    </location>
</feature>
<reference evidence="4 5" key="2">
    <citation type="journal article" date="2021" name="Curr. Genet.">
        <title>Genetic response to nitrogen starvation in the aggressive Eucalyptus foliar pathogen Teratosphaeria destructans.</title>
        <authorList>
            <person name="Havenga M."/>
            <person name="Wingfield B.D."/>
            <person name="Wingfield M.J."/>
            <person name="Dreyer L.L."/>
            <person name="Roets F."/>
            <person name="Aylward J."/>
        </authorList>
    </citation>
    <scope>NUCLEOTIDE SEQUENCE [LARGE SCALE GENOMIC DNA]</scope>
    <source>
        <strain evidence="4">CMW44962</strain>
    </source>
</reference>
<dbReference type="InterPro" id="IPR000873">
    <property type="entry name" value="AMP-dep_synth/lig_dom"/>
</dbReference>
<dbReference type="Pfam" id="PF00400">
    <property type="entry name" value="WD40"/>
    <property type="match status" value="4"/>
</dbReference>
<dbReference type="PANTHER" id="PTHR42921:SF4">
    <property type="entry name" value="ACETOACETYL-COA SYNTHASE (AFU_ORTHOLOGUE AFUA_8G04770)"/>
    <property type="match status" value="1"/>
</dbReference>
<dbReference type="Pfam" id="PF00501">
    <property type="entry name" value="AMP-binding"/>
    <property type="match status" value="1"/>
</dbReference>
<dbReference type="InterPro" id="IPR045851">
    <property type="entry name" value="AMP-bd_C_sf"/>
</dbReference>
<dbReference type="SUPFAM" id="SSF50978">
    <property type="entry name" value="WD40 repeat-like"/>
    <property type="match status" value="1"/>
</dbReference>
<accession>A0A9W7SR49</accession>
<feature type="repeat" description="WD" evidence="1">
    <location>
        <begin position="744"/>
        <end position="774"/>
    </location>
</feature>
<dbReference type="Gene3D" id="3.30.300.30">
    <property type="match status" value="1"/>
</dbReference>
<sequence length="1883" mass="208201">MTISSKSAELLWKPPNAERTPMSVYRRHVNCTYDLKLKTTHDLHKWGVESPQEFWIDLYKYLQLTPSLPSGLRKAYDDTARISSIPPFFAGIRLNYAENALFANPDPDATALVGVREGMDLSKDDGEELTWRQVREKVRLAASALRRIGVKQGDRVAALVANSIWAMILFHASAALGAIFTSISPELGLAGCVSRLQQVNPSVLFADSDTVYKGKTVPTATKVRQIFDRLSPKPQTFIVPVTPQRHSTYPSIESFMAQADLSDPLTFAPTTFNDPLMICYSSGTTGAPKCIVHRHGLIMQLKKISVIHNSTTAKDVILQYSSTSWVVFYIMCGYFACGAKTIVYNGSPMYPDARHLLRMVEKYKVTYFGSSPRYLLEVEMSKCIPKQEFDLRSLRIVYTTGATLSPEQYRWFYTAFPHDVHLCNTAGGTDTATSLIAADPCGPIYAGQMQVFGLGMDVDIADPTSGDSIMQTGEAGEMIVRKPYPSMPCFFWGDEGNKKYKESYFERFKDVDVWAQHDWLSRDPKTGGLVMHGRSDGVLNPSGIRFGSGEIYAIVEAAPLNTYISDSLCVGRRRPQDTDEDVFLFVVMAKDHTLTPELSLQIKQAIRQALSPRHVPKFVVAIPEVPVTINGKKVETAVKQVLGGRDVVPSNTVVNPEMIGWFRRFRWMEREVRESKIRQAEPQIGALIAPPLTHTTAVSIIGTLYTEIFERELSSPAVRSPRLAYRSLYSQPSLIADLDIVNELDGHSGCVNALSWSRTGNLLASGSDDQHLNIHQYLPRDDGSKQFKLVTTVATGHTQNIFSVKFMPGHDDRICVTAAGDGEVRVFDLEYSGRAREASVASSLASEGRRRGRNNVYNGVRYLSDGDTDCRVYRSHGDRVKRIVTESSPFLFLSCSEDGEVRQWDLRQPSSAYPAPRGTRWNADADTGVPPALISYKRYNLDLNTISCSPSQPHYIALGGAHLHCFLHDRRMTGRDRLREAGKLLSSAASRTSEDEELMSQATQCVRKFAPRGQPRMKRTENGHITACKISDARPDEMVVSWSGDHIYSFDLVRSPDVREPEKTTSLRTGPGSRTKSGHDKNRKRKANSDDSLSKQESAARGSSRPRTDTHTNAESASALRVRYQNGQSEDIPISDRSPSGFDIGSRAHHARRIAGRVVTIRDSLFSRPRDDTNPAHAFNTALQDAAALLSDVDEAMREWGYPMDPSEEQVRLQQAMRRARESTRRFIQTAGSLARVLGGRLETQDGGSSPLLAHFTSVEPRSNDLQPTQHEQFGYDFLKAILLWLESGIGRLIEGFTRPAEMLPTVKSAARLPIPESEASIEAIDDYLIPYLLRLASDKPVINVDVNSFEVDDNRQAFASESAAVLAFAAAIKIPFADLSSAVVLAEENAEQFQAQDRQTAMNFWGRKVARGILLNTAEGVNYTFVDRAFGGAGPILQYSTSAEERLTAGVESEEDEPISDIEVIGPTGDVTDAMTAEVIADARREAQGPMRGANEAFLGVHTVPSGPLHQAGGDSRSISEEDLPNRVPAGADDTNEDDMPDQDDEGDSSDAGDEEDDDSSDPDEIDGVPQTGLPRFMYTSAFERRRRKEKVEADVTCYPSTHEYRGHCNVRTVKDVNYFGLDDEYVVSGSDDGNLFIWDRKSSQLVSILEGDGEVVNVIQGHPYETMMAVSGIDHTIKIFSPDFRARAAARLGIGVSSVDSSQFSSIQWPRRIGRRRGQPHTTPGPDEPDSRPGSNVTSVAAPVAAPFRPHDEVEDEDEEYVAPTGLNSRKRMHDQYRIVNKNDMERQGGNQDAFITVSSISALLNRHILRDGMGVHHAQLLRLLFGRMGNRSMLAQLAARIRAHRAGGGGAGGIGDEGEEEDEDDDLPARVVLGEDCAVQ</sequence>
<feature type="compositionally biased region" description="Acidic residues" evidence="2">
    <location>
        <begin position="1535"/>
        <end position="1568"/>
    </location>
</feature>
<protein>
    <submittedName>
        <fullName evidence="4">WD domain, G-beta repeat</fullName>
    </submittedName>
</protein>
<feature type="region of interest" description="Disordered" evidence="2">
    <location>
        <begin position="1503"/>
        <end position="1579"/>
    </location>
</feature>
<feature type="region of interest" description="Disordered" evidence="2">
    <location>
        <begin position="1710"/>
        <end position="1763"/>
    </location>
</feature>
<dbReference type="SMART" id="SM00320">
    <property type="entry name" value="WD40"/>
    <property type="match status" value="6"/>
</dbReference>
<dbReference type="OrthoDB" id="10253869at2759"/>
<dbReference type="GO" id="GO:0030729">
    <property type="term" value="F:acetoacetate-CoA ligase activity"/>
    <property type="evidence" value="ECO:0007669"/>
    <property type="project" value="InterPro"/>
</dbReference>
<name>A0A9W7SR49_9PEZI</name>
<keyword evidence="1" id="KW-0853">WD repeat</keyword>
<dbReference type="InterPro" id="IPR001680">
    <property type="entry name" value="WD40_rpt"/>
</dbReference>
<evidence type="ECO:0000259" key="3">
    <source>
        <dbReference type="Pfam" id="PF00501"/>
    </source>
</evidence>
<dbReference type="InterPro" id="IPR020845">
    <property type="entry name" value="AMP-binding_CS"/>
</dbReference>
<dbReference type="Gene3D" id="2.130.10.10">
    <property type="entry name" value="YVTN repeat-like/Quinoprotein amine dehydrogenase"/>
    <property type="match status" value="3"/>
</dbReference>
<dbReference type="PROSITE" id="PS00455">
    <property type="entry name" value="AMP_BINDING"/>
    <property type="match status" value="1"/>
</dbReference>
<dbReference type="PANTHER" id="PTHR42921">
    <property type="entry name" value="ACETOACETYL-COA SYNTHETASE"/>
    <property type="match status" value="1"/>
</dbReference>
<organism evidence="4 5">
    <name type="scientific">Teratosphaeria destructans</name>
    <dbReference type="NCBI Taxonomy" id="418781"/>
    <lineage>
        <taxon>Eukaryota</taxon>
        <taxon>Fungi</taxon>
        <taxon>Dikarya</taxon>
        <taxon>Ascomycota</taxon>
        <taxon>Pezizomycotina</taxon>
        <taxon>Dothideomycetes</taxon>
        <taxon>Dothideomycetidae</taxon>
        <taxon>Mycosphaerellales</taxon>
        <taxon>Teratosphaeriaceae</taxon>
        <taxon>Teratosphaeria</taxon>
    </lineage>
</organism>
<dbReference type="Gene3D" id="3.40.50.12780">
    <property type="entry name" value="N-terminal domain of ligase-like"/>
    <property type="match status" value="1"/>
</dbReference>
<dbReference type="InterPro" id="IPR042099">
    <property type="entry name" value="ANL_N_sf"/>
</dbReference>